<evidence type="ECO:0000313" key="2">
    <source>
        <dbReference type="EMBL" id="RSL16260.1"/>
    </source>
</evidence>
<reference evidence="2 3" key="1">
    <citation type="submission" date="2018-12" db="EMBL/GenBank/DDBJ databases">
        <title>Sequencing of bacterial isolates from soil warming experiment in Harvard Forest, Massachusetts, USA.</title>
        <authorList>
            <person name="Deangelis K."/>
        </authorList>
    </citation>
    <scope>NUCLEOTIDE SEQUENCE [LARGE SCALE GENOMIC DNA]</scope>
    <source>
        <strain evidence="2 3">EB153</strain>
    </source>
</reference>
<gene>
    <name evidence="2" type="ORF">EDE15_1771</name>
</gene>
<organism evidence="2 3">
    <name type="scientific">Edaphobacter aggregans</name>
    <dbReference type="NCBI Taxonomy" id="570835"/>
    <lineage>
        <taxon>Bacteria</taxon>
        <taxon>Pseudomonadati</taxon>
        <taxon>Acidobacteriota</taxon>
        <taxon>Terriglobia</taxon>
        <taxon>Terriglobales</taxon>
        <taxon>Acidobacteriaceae</taxon>
        <taxon>Edaphobacter</taxon>
    </lineage>
</organism>
<sequence>MKPVLLALLLWQAADAGLHTPVADPQFFRYQRQITLPAGAGPSCVTIDPRIFPHAAPSLKDLRIYQTSSGSQSREIPYAITLSEPAQQDNEPARVMNLGMLGRTIVFDLAMPARPYTEVALDLDGKDFLAIATVSGLNEPNAAASTKLGDFTLFDLTSQHLSRSTTLRLQESSFSYLHVELNISPAPGNRIFVPTPGMVRGATVPPSREAQSLYTTAAETTAITQRGRETVATFNLPERVPIERVSFTLAPDFKSNFSRDVRVTDRPAGTPTSSAETITGTILRVHLTQSGREIRQQQLSIPATLGSNMQSPATVEVAIQNGDDAPLPITSVRLEMRERKLCFDAPSAEPLALFYADPTLTAPQYDYARFFSLASPMHPAQLGPELPTPAYHPRPDSRPLTERHPDLLWIVLLVVICALGVVALHSSKKLPR</sequence>
<keyword evidence="1" id="KW-0472">Membrane</keyword>
<proteinExistence type="predicted"/>
<dbReference type="Proteomes" id="UP000269669">
    <property type="component" value="Unassembled WGS sequence"/>
</dbReference>
<dbReference type="AlphaFoldDB" id="A0A428MH87"/>
<keyword evidence="1" id="KW-1133">Transmembrane helix</keyword>
<evidence type="ECO:0000256" key="1">
    <source>
        <dbReference type="SAM" id="Phobius"/>
    </source>
</evidence>
<name>A0A428MH87_9BACT</name>
<keyword evidence="3" id="KW-1185">Reference proteome</keyword>
<feature type="transmembrane region" description="Helical" evidence="1">
    <location>
        <begin position="407"/>
        <end position="426"/>
    </location>
</feature>
<dbReference type="OrthoDB" id="114219at2"/>
<evidence type="ECO:0000313" key="3">
    <source>
        <dbReference type="Proteomes" id="UP000269669"/>
    </source>
</evidence>
<comment type="caution">
    <text evidence="2">The sequence shown here is derived from an EMBL/GenBank/DDBJ whole genome shotgun (WGS) entry which is preliminary data.</text>
</comment>
<keyword evidence="1" id="KW-0812">Transmembrane</keyword>
<protein>
    <submittedName>
        <fullName evidence="2">Uncharacterized protein DUF3999</fullName>
    </submittedName>
</protein>
<dbReference type="EMBL" id="RSDW01000001">
    <property type="protein sequence ID" value="RSL16260.1"/>
    <property type="molecule type" value="Genomic_DNA"/>
</dbReference>
<dbReference type="RefSeq" id="WP_125484894.1">
    <property type="nucleotide sequence ID" value="NZ_RSDW01000001.1"/>
</dbReference>
<accession>A0A428MH87</accession>